<dbReference type="InterPro" id="IPR034291">
    <property type="entry name" value="TMP_synthase"/>
</dbReference>
<dbReference type="HAMAP" id="MF_00097">
    <property type="entry name" value="TMP_synthase"/>
    <property type="match status" value="1"/>
</dbReference>
<comment type="cofactor">
    <cofactor evidence="9">
        <name>Mg(2+)</name>
        <dbReference type="ChEBI" id="CHEBI:18420"/>
    </cofactor>
    <text evidence="9">Binds 1 Mg(2+) ion per subunit.</text>
</comment>
<organism evidence="14 15">
    <name type="scientific">Sedimentisphaera salicampi</name>
    <dbReference type="NCBI Taxonomy" id="1941349"/>
    <lineage>
        <taxon>Bacteria</taxon>
        <taxon>Pseudomonadati</taxon>
        <taxon>Planctomycetota</taxon>
        <taxon>Phycisphaerae</taxon>
        <taxon>Sedimentisphaerales</taxon>
        <taxon>Sedimentisphaeraceae</taxon>
        <taxon>Sedimentisphaera</taxon>
    </lineage>
</organism>
<dbReference type="InterPro" id="IPR022998">
    <property type="entry name" value="ThiamineP_synth_TenI"/>
</dbReference>
<dbReference type="CDD" id="cd00564">
    <property type="entry name" value="TMP_TenI"/>
    <property type="match status" value="1"/>
</dbReference>
<comment type="caution">
    <text evidence="9">Lacks conserved residue(s) required for the propagation of feature annotation.</text>
</comment>
<dbReference type="Pfam" id="PF02581">
    <property type="entry name" value="TMP-TENI"/>
    <property type="match status" value="1"/>
</dbReference>
<dbReference type="AlphaFoldDB" id="A0A1W6LN12"/>
<dbReference type="KEGG" id="pbp:STSP1_01540"/>
<dbReference type="PANTHER" id="PTHR20857">
    <property type="entry name" value="THIAMINE-PHOSPHATE PYROPHOSPHORYLASE"/>
    <property type="match status" value="1"/>
</dbReference>
<comment type="pathway">
    <text evidence="1 9 11">Cofactor biosynthesis; thiamine diphosphate biosynthesis; thiamine phosphate from 4-amino-2-methyl-5-diphosphomethylpyrimidine and 4-methyl-5-(2-phosphoethyl)-thiazole: step 1/1.</text>
</comment>
<feature type="binding site" evidence="9">
    <location>
        <position position="226"/>
    </location>
    <ligand>
        <name>Mg(2+)</name>
        <dbReference type="ChEBI" id="CHEBI:18420"/>
    </ligand>
</feature>
<evidence type="ECO:0000256" key="5">
    <source>
        <dbReference type="ARBA" id="ARBA00022977"/>
    </source>
</evidence>
<dbReference type="PANTHER" id="PTHR20857:SF15">
    <property type="entry name" value="THIAMINE-PHOSPHATE SYNTHASE"/>
    <property type="match status" value="1"/>
</dbReference>
<keyword evidence="5 9" id="KW-0784">Thiamine biosynthesis</keyword>
<keyword evidence="3 9" id="KW-0479">Metal-binding</keyword>
<feature type="binding site" evidence="9">
    <location>
        <begin position="174"/>
        <end position="178"/>
    </location>
    <ligand>
        <name>4-amino-2-methyl-5-(diphosphooxymethyl)pyrimidine</name>
        <dbReference type="ChEBI" id="CHEBI:57841"/>
    </ligand>
</feature>
<dbReference type="GO" id="GO:0004789">
    <property type="term" value="F:thiamine-phosphate diphosphorylase activity"/>
    <property type="evidence" value="ECO:0007669"/>
    <property type="project" value="UniProtKB-UniRule"/>
</dbReference>
<feature type="binding site" evidence="9">
    <location>
        <position position="274"/>
    </location>
    <ligand>
        <name>4-amino-2-methyl-5-(diphosphooxymethyl)pyrimidine</name>
        <dbReference type="ChEBI" id="CHEBI:57841"/>
    </ligand>
</feature>
<evidence type="ECO:0000256" key="10">
    <source>
        <dbReference type="RuleBase" id="RU003826"/>
    </source>
</evidence>
<dbReference type="GO" id="GO:0005737">
    <property type="term" value="C:cytoplasm"/>
    <property type="evidence" value="ECO:0007669"/>
    <property type="project" value="TreeGrafter"/>
</dbReference>
<dbReference type="PIRSF" id="PIRSF000512">
    <property type="entry name" value="TMP_PPase_Cyanobac_prd"/>
    <property type="match status" value="1"/>
</dbReference>
<dbReference type="UniPathway" id="UPA00060">
    <property type="reaction ID" value="UER00141"/>
</dbReference>
<evidence type="ECO:0000313" key="14">
    <source>
        <dbReference type="EMBL" id="ARN57144.1"/>
    </source>
</evidence>
<dbReference type="Gene3D" id="3.20.20.70">
    <property type="entry name" value="Aldolase class I"/>
    <property type="match status" value="1"/>
</dbReference>
<keyword evidence="2 9" id="KW-0808">Transferase</keyword>
<comment type="similarity">
    <text evidence="9 10">Belongs to the thiamine-phosphate synthase family.</text>
</comment>
<evidence type="ECO:0000313" key="15">
    <source>
        <dbReference type="Proteomes" id="UP000193334"/>
    </source>
</evidence>
<comment type="catalytic activity">
    <reaction evidence="8 9 10">
        <text>2-[(2R,5Z)-2-carboxy-4-methylthiazol-5(2H)-ylidene]ethyl phosphate + 4-amino-2-methyl-5-(diphosphooxymethyl)pyrimidine + 2 H(+) = thiamine phosphate + CO2 + diphosphate</text>
        <dbReference type="Rhea" id="RHEA:47844"/>
        <dbReference type="ChEBI" id="CHEBI:15378"/>
        <dbReference type="ChEBI" id="CHEBI:16526"/>
        <dbReference type="ChEBI" id="CHEBI:33019"/>
        <dbReference type="ChEBI" id="CHEBI:37575"/>
        <dbReference type="ChEBI" id="CHEBI:57841"/>
        <dbReference type="ChEBI" id="CHEBI:62899"/>
        <dbReference type="EC" id="2.5.1.3"/>
    </reaction>
</comment>
<evidence type="ECO:0000256" key="3">
    <source>
        <dbReference type="ARBA" id="ARBA00022723"/>
    </source>
</evidence>
<evidence type="ECO:0000256" key="8">
    <source>
        <dbReference type="ARBA" id="ARBA00047883"/>
    </source>
</evidence>
<gene>
    <name evidence="9 14" type="primary">thiE</name>
    <name evidence="14" type="ORF">STSP1_01540</name>
</gene>
<protein>
    <recommendedName>
        <fullName evidence="9">Thiamine-phosphate synthase</fullName>
        <shortName evidence="9">TP synthase</shortName>
        <shortName evidence="9">TPS</shortName>
        <ecNumber evidence="9">2.5.1.3</ecNumber>
    </recommendedName>
    <alternativeName>
        <fullName evidence="9">Thiamine-phosphate pyrophosphorylase</fullName>
        <shortName evidence="9">TMP pyrophosphorylase</shortName>
        <shortName evidence="9">TMP-PPase</shortName>
    </alternativeName>
</protein>
<evidence type="ECO:0000256" key="1">
    <source>
        <dbReference type="ARBA" id="ARBA00005165"/>
    </source>
</evidence>
<dbReference type="InterPro" id="IPR041397">
    <property type="entry name" value="ThiD2"/>
</dbReference>
<feature type="domain" description="Thiamine phosphate synthase/TenI" evidence="12">
    <location>
        <begin position="154"/>
        <end position="327"/>
    </location>
</feature>
<sequence length="345" mass="37189">MQSSIYRIIDANFNRSREACRVMEEFARFVLGSKPLAARAKALRHKISSAAAKLDSGRMLAARESDKDPGAGLEVQGQMKRQSAEDVFSAAAKRLPEALRVLSETAQTISPESAAEFEEARFKAYTLEKDISGALNAREKFADVRLYVLLDDLEEPDFEKMLSAALKGGADCIQLRAKSDDDGFVYRLACILARRCREAGAVSIVNDRPDIAVSSGADGVHLGLKDVPAEVLRDISPRPMILGLTTHNIPELQEAVKQGADYVGIGPFAQTQTKPGLNPSGLKYIKEAVLHLQGSGVYHTAIGGIKAGSIPQLREAGVRCAAVSSAVTMADNPEKAAKELKKLLL</sequence>
<dbReference type="EC" id="2.5.1.3" evidence="9"/>
<feature type="binding site" evidence="9">
    <location>
        <position position="245"/>
    </location>
    <ligand>
        <name>4-amino-2-methyl-5-(diphosphooxymethyl)pyrimidine</name>
        <dbReference type="ChEBI" id="CHEBI:57841"/>
    </ligand>
</feature>
<feature type="binding site" evidence="9">
    <location>
        <position position="206"/>
    </location>
    <ligand>
        <name>4-amino-2-methyl-5-(diphosphooxymethyl)pyrimidine</name>
        <dbReference type="ChEBI" id="CHEBI:57841"/>
    </ligand>
</feature>
<evidence type="ECO:0000256" key="7">
    <source>
        <dbReference type="ARBA" id="ARBA00047851"/>
    </source>
</evidence>
<dbReference type="EMBL" id="CP021023">
    <property type="protein sequence ID" value="ARN57144.1"/>
    <property type="molecule type" value="Genomic_DNA"/>
</dbReference>
<dbReference type="STRING" id="1941349.STSP1_01540"/>
<dbReference type="GO" id="GO:0000287">
    <property type="term" value="F:magnesium ion binding"/>
    <property type="evidence" value="ECO:0007669"/>
    <property type="project" value="UniProtKB-UniRule"/>
</dbReference>
<evidence type="ECO:0000256" key="11">
    <source>
        <dbReference type="RuleBase" id="RU004253"/>
    </source>
</evidence>
<dbReference type="NCBIfam" id="TIGR00693">
    <property type="entry name" value="thiE"/>
    <property type="match status" value="1"/>
</dbReference>
<dbReference type="InterPro" id="IPR013785">
    <property type="entry name" value="Aldolase_TIM"/>
</dbReference>
<evidence type="ECO:0000256" key="6">
    <source>
        <dbReference type="ARBA" id="ARBA00047334"/>
    </source>
</evidence>
<comment type="catalytic activity">
    <reaction evidence="7 9 10">
        <text>2-(2-carboxy-4-methylthiazol-5-yl)ethyl phosphate + 4-amino-2-methyl-5-(diphosphooxymethyl)pyrimidine + 2 H(+) = thiamine phosphate + CO2 + diphosphate</text>
        <dbReference type="Rhea" id="RHEA:47848"/>
        <dbReference type="ChEBI" id="CHEBI:15378"/>
        <dbReference type="ChEBI" id="CHEBI:16526"/>
        <dbReference type="ChEBI" id="CHEBI:33019"/>
        <dbReference type="ChEBI" id="CHEBI:37575"/>
        <dbReference type="ChEBI" id="CHEBI:57841"/>
        <dbReference type="ChEBI" id="CHEBI:62890"/>
        <dbReference type="EC" id="2.5.1.3"/>
    </reaction>
</comment>
<dbReference type="GO" id="GO:0009229">
    <property type="term" value="P:thiamine diphosphate biosynthetic process"/>
    <property type="evidence" value="ECO:0007669"/>
    <property type="project" value="UniProtKB-UniRule"/>
</dbReference>
<evidence type="ECO:0000256" key="2">
    <source>
        <dbReference type="ARBA" id="ARBA00022679"/>
    </source>
</evidence>
<feature type="domain" description="ThiD2" evidence="13">
    <location>
        <begin position="7"/>
        <end position="129"/>
    </location>
</feature>
<evidence type="ECO:0000256" key="9">
    <source>
        <dbReference type="HAMAP-Rule" id="MF_00097"/>
    </source>
</evidence>
<feature type="binding site" evidence="9">
    <location>
        <position position="304"/>
    </location>
    <ligand>
        <name>2-[(2R,5Z)-2-carboxy-4-methylthiazol-5(2H)-ylidene]ethyl phosphate</name>
        <dbReference type="ChEBI" id="CHEBI:62899"/>
    </ligand>
</feature>
<dbReference type="InterPro" id="IPR016229">
    <property type="entry name" value="TMP_synthase_cyanobac_bac"/>
</dbReference>
<keyword evidence="15" id="KW-1185">Reference proteome</keyword>
<dbReference type="GO" id="GO:0009228">
    <property type="term" value="P:thiamine biosynthetic process"/>
    <property type="evidence" value="ECO:0007669"/>
    <property type="project" value="UniProtKB-KW"/>
</dbReference>
<accession>A0A1W6LN12</accession>
<proteinExistence type="inferred from homology"/>
<feature type="binding site" evidence="9">
    <location>
        <begin position="271"/>
        <end position="273"/>
    </location>
    <ligand>
        <name>2-[(2R,5Z)-2-carboxy-4-methylthiazol-5(2H)-ylidene]ethyl phosphate</name>
        <dbReference type="ChEBI" id="CHEBI:62899"/>
    </ligand>
</feature>
<dbReference type="SUPFAM" id="SSF51391">
    <property type="entry name" value="Thiamin phosphate synthase"/>
    <property type="match status" value="1"/>
</dbReference>
<dbReference type="InterPro" id="IPR036206">
    <property type="entry name" value="ThiamineP_synth_sf"/>
</dbReference>
<dbReference type="RefSeq" id="WP_085755815.1">
    <property type="nucleotide sequence ID" value="NZ_CP021023.1"/>
</dbReference>
<comment type="catalytic activity">
    <reaction evidence="6 9 10">
        <text>4-methyl-5-(2-phosphooxyethyl)-thiazole + 4-amino-2-methyl-5-(diphosphooxymethyl)pyrimidine + H(+) = thiamine phosphate + diphosphate</text>
        <dbReference type="Rhea" id="RHEA:22328"/>
        <dbReference type="ChEBI" id="CHEBI:15378"/>
        <dbReference type="ChEBI" id="CHEBI:33019"/>
        <dbReference type="ChEBI" id="CHEBI:37575"/>
        <dbReference type="ChEBI" id="CHEBI:57841"/>
        <dbReference type="ChEBI" id="CHEBI:58296"/>
        <dbReference type="EC" id="2.5.1.3"/>
    </reaction>
</comment>
<evidence type="ECO:0000259" key="12">
    <source>
        <dbReference type="Pfam" id="PF02581"/>
    </source>
</evidence>
<evidence type="ECO:0000259" key="13">
    <source>
        <dbReference type="Pfam" id="PF17792"/>
    </source>
</evidence>
<dbReference type="Pfam" id="PF17792">
    <property type="entry name" value="ThiD2"/>
    <property type="match status" value="1"/>
</dbReference>
<name>A0A1W6LN12_9BACT</name>
<comment type="function">
    <text evidence="9">Condenses 4-methyl-5-(beta-hydroxyethyl)thiazole monophosphate (THZ-P) and 2-methyl-4-amino-5-hydroxymethyl pyrimidine pyrophosphate (HMP-PP) to form thiamine monophosphate (TMP).</text>
</comment>
<feature type="binding site" evidence="9">
    <location>
        <position position="207"/>
    </location>
    <ligand>
        <name>Mg(2+)</name>
        <dbReference type="ChEBI" id="CHEBI:18420"/>
    </ligand>
</feature>
<keyword evidence="4 9" id="KW-0460">Magnesium</keyword>
<evidence type="ECO:0000256" key="4">
    <source>
        <dbReference type="ARBA" id="ARBA00022842"/>
    </source>
</evidence>
<reference evidence="15" key="1">
    <citation type="submission" date="2017-04" db="EMBL/GenBank/DDBJ databases">
        <title>Comparative genomics and description of representatives of a novel lineage of planctomycetes thriving in anoxic sediments.</title>
        <authorList>
            <person name="Spring S."/>
            <person name="Bunk B."/>
            <person name="Sproer C."/>
        </authorList>
    </citation>
    <scope>NUCLEOTIDE SEQUENCE [LARGE SCALE GENOMIC DNA]</scope>
    <source>
        <strain evidence="15">ST-PulAB-D4</strain>
    </source>
</reference>
<dbReference type="Proteomes" id="UP000193334">
    <property type="component" value="Chromosome"/>
</dbReference>